<dbReference type="PANTHER" id="PTHR43197:SF1">
    <property type="entry name" value="UTP--GLUCOSE-1-PHOSPHATE URIDYLYLTRANSFERASE"/>
    <property type="match status" value="1"/>
</dbReference>
<dbReference type="SUPFAM" id="SSF53448">
    <property type="entry name" value="Nucleotide-diphospho-sugar transferases"/>
    <property type="match status" value="1"/>
</dbReference>
<evidence type="ECO:0000256" key="3">
    <source>
        <dbReference type="ARBA" id="ARBA00022679"/>
    </source>
</evidence>
<reference evidence="8 9" key="1">
    <citation type="submission" date="2024-09" db="EMBL/GenBank/DDBJ databases">
        <authorList>
            <person name="Sun Q."/>
            <person name="Mori K."/>
        </authorList>
    </citation>
    <scope>NUCLEOTIDE SEQUENCE [LARGE SCALE GENOMIC DNA]</scope>
    <source>
        <strain evidence="8 9">CCM 4839</strain>
    </source>
</reference>
<keyword evidence="9" id="KW-1185">Reference proteome</keyword>
<evidence type="ECO:0000256" key="1">
    <source>
        <dbReference type="ARBA" id="ARBA00006890"/>
    </source>
</evidence>
<comment type="catalytic activity">
    <reaction evidence="5 6">
        <text>alpha-D-glucose 1-phosphate + UTP + H(+) = UDP-alpha-D-glucose + diphosphate</text>
        <dbReference type="Rhea" id="RHEA:19889"/>
        <dbReference type="ChEBI" id="CHEBI:15378"/>
        <dbReference type="ChEBI" id="CHEBI:33019"/>
        <dbReference type="ChEBI" id="CHEBI:46398"/>
        <dbReference type="ChEBI" id="CHEBI:58601"/>
        <dbReference type="ChEBI" id="CHEBI:58885"/>
        <dbReference type="EC" id="2.7.7.9"/>
    </reaction>
</comment>
<evidence type="ECO:0000259" key="7">
    <source>
        <dbReference type="Pfam" id="PF00483"/>
    </source>
</evidence>
<dbReference type="InterPro" id="IPR005771">
    <property type="entry name" value="GalU_uridylyltTrfase_bac/arc"/>
</dbReference>
<evidence type="ECO:0000313" key="9">
    <source>
        <dbReference type="Proteomes" id="UP001589818"/>
    </source>
</evidence>
<dbReference type="Proteomes" id="UP001589818">
    <property type="component" value="Unassembled WGS sequence"/>
</dbReference>
<organism evidence="8 9">
    <name type="scientific">Paenibacillus mendelii</name>
    <dbReference type="NCBI Taxonomy" id="206163"/>
    <lineage>
        <taxon>Bacteria</taxon>
        <taxon>Bacillati</taxon>
        <taxon>Bacillota</taxon>
        <taxon>Bacilli</taxon>
        <taxon>Bacillales</taxon>
        <taxon>Paenibacillaceae</taxon>
        <taxon>Paenibacillus</taxon>
    </lineage>
</organism>
<dbReference type="EMBL" id="JBHLVF010000034">
    <property type="protein sequence ID" value="MFC0393725.1"/>
    <property type="molecule type" value="Genomic_DNA"/>
</dbReference>
<dbReference type="InterPro" id="IPR005835">
    <property type="entry name" value="NTP_transferase_dom"/>
</dbReference>
<dbReference type="CDD" id="cd02541">
    <property type="entry name" value="UGPase_prokaryotic"/>
    <property type="match status" value="1"/>
</dbReference>
<dbReference type="Pfam" id="PF00483">
    <property type="entry name" value="NTP_transferase"/>
    <property type="match status" value="1"/>
</dbReference>
<evidence type="ECO:0000313" key="8">
    <source>
        <dbReference type="EMBL" id="MFC0393725.1"/>
    </source>
</evidence>
<dbReference type="PANTHER" id="PTHR43197">
    <property type="entry name" value="UTP--GLUCOSE-1-PHOSPHATE URIDYLYLTRANSFERASE"/>
    <property type="match status" value="1"/>
</dbReference>
<comment type="caution">
    <text evidence="8">The sequence shown here is derived from an EMBL/GenBank/DDBJ whole genome shotgun (WGS) entry which is preliminary data.</text>
</comment>
<comment type="similarity">
    <text evidence="1 6">Belongs to the UDPGP type 2 family.</text>
</comment>
<dbReference type="EC" id="2.7.7.9" evidence="2 6"/>
<feature type="domain" description="Nucleotidyl transferase" evidence="7">
    <location>
        <begin position="19"/>
        <end position="278"/>
    </location>
</feature>
<keyword evidence="4 6" id="KW-0548">Nucleotidyltransferase</keyword>
<name>A0ABV6JCU7_9BACL</name>
<accession>A0ABV6JCU7</accession>
<dbReference type="GO" id="GO:0003983">
    <property type="term" value="F:UTP:glucose-1-phosphate uridylyltransferase activity"/>
    <property type="evidence" value="ECO:0007669"/>
    <property type="project" value="UniProtKB-EC"/>
</dbReference>
<evidence type="ECO:0000256" key="6">
    <source>
        <dbReference type="RuleBase" id="RU361259"/>
    </source>
</evidence>
<keyword evidence="3 6" id="KW-0808">Transferase</keyword>
<evidence type="ECO:0000256" key="2">
    <source>
        <dbReference type="ARBA" id="ARBA00012415"/>
    </source>
</evidence>
<dbReference type="NCBIfam" id="TIGR01099">
    <property type="entry name" value="galU"/>
    <property type="match status" value="1"/>
</dbReference>
<evidence type="ECO:0000256" key="5">
    <source>
        <dbReference type="ARBA" id="ARBA00048128"/>
    </source>
</evidence>
<dbReference type="Gene3D" id="3.90.550.10">
    <property type="entry name" value="Spore Coat Polysaccharide Biosynthesis Protein SpsA, Chain A"/>
    <property type="match status" value="1"/>
</dbReference>
<evidence type="ECO:0000256" key="4">
    <source>
        <dbReference type="ARBA" id="ARBA00022695"/>
    </source>
</evidence>
<gene>
    <name evidence="8" type="primary">galU</name>
    <name evidence="8" type="ORF">ACFFJ8_20440</name>
</gene>
<protein>
    <recommendedName>
        <fullName evidence="2 6">UTP--glucose-1-phosphate uridylyltransferase</fullName>
        <ecNumber evidence="2 6">2.7.7.9</ecNumber>
    </recommendedName>
    <alternativeName>
        <fullName evidence="6">UDP-glucose pyrophosphorylase</fullName>
    </alternativeName>
</protein>
<proteinExistence type="inferred from homology"/>
<dbReference type="InterPro" id="IPR029044">
    <property type="entry name" value="Nucleotide-diphossugar_trans"/>
</dbReference>
<dbReference type="RefSeq" id="WP_204820596.1">
    <property type="nucleotide sequence ID" value="NZ_JANHOF010000013.1"/>
</dbReference>
<sequence length="311" mass="34374">MRLPVVGGRGYIVSQRVRKAIIPAGGLGTRFLPATKAQPKEMLPLIDKPAIQYIVEEAVASGIESIMIVTGRNKRAIEDHFDKSYELEAELEAHGKAEMLDVVRSISRMTDICYTRQREPLGLGHAVLCARSFIGNEPFAVLLGDDILLSEPPCLRQMIDLYETGPSSVVAVMEVPWDQTHKYGIVDLDESLGRGRVRSLVEKPAPGEAPSNLAVVGRYLLEPGIFDLLERSEPGKGGEIQLTDSLQRLNLISPLQAYRFEGRRYDVGDKLGFVQATIDLALEREDLSEDVHNYLLHKLQNLGEGASRTTS</sequence>